<reference evidence="1" key="2">
    <citation type="submission" date="2016-07" db="EMBL/GenBank/DDBJ databases">
        <authorList>
            <person name="Kauffman K."/>
            <person name="Arevalo P."/>
            <person name="Polz M.F."/>
        </authorList>
    </citation>
    <scope>NUCLEOTIDE SEQUENCE</scope>
    <source>
        <strain evidence="1">10N.261.52.F7</strain>
    </source>
</reference>
<organism evidence="1">
    <name type="scientific">Vibrio lentus</name>
    <dbReference type="NCBI Taxonomy" id="136468"/>
    <lineage>
        <taxon>Bacteria</taxon>
        <taxon>Pseudomonadati</taxon>
        <taxon>Pseudomonadota</taxon>
        <taxon>Gammaproteobacteria</taxon>
        <taxon>Vibrionales</taxon>
        <taxon>Vibrionaceae</taxon>
        <taxon>Vibrio</taxon>
    </lineage>
</organism>
<accession>A0AB36XQV1</accession>
<gene>
    <name evidence="1" type="ORF">BCT99_14690</name>
</gene>
<comment type="caution">
    <text evidence="1">The sequence shown here is derived from an EMBL/GenBank/DDBJ whole genome shotgun (WGS) entry which is preliminary data.</text>
</comment>
<reference evidence="1" key="3">
    <citation type="journal article" date="2018" name="Nature">
        <title>A major lineage of non-tailed dsDNA viruses as unrecognized killers of marine bacteria.</title>
        <authorList>
            <person name="Kauffman K.M."/>
            <person name="Hussain F.A."/>
            <person name="Yang J."/>
            <person name="Arevalo P."/>
            <person name="Brown J.M."/>
            <person name="Chang W.K."/>
            <person name="VanInsberghe D."/>
            <person name="Elsherbini J."/>
            <person name="Sharma R.S."/>
            <person name="Cutler M.B."/>
            <person name="Kelly L."/>
            <person name="Polz M.F."/>
        </authorList>
    </citation>
    <scope>NUCLEOTIDE SEQUENCE</scope>
    <source>
        <strain evidence="1">10N.261.52.F7</strain>
    </source>
</reference>
<dbReference type="RefSeq" id="WP_102278092.1">
    <property type="nucleotide sequence ID" value="NZ_JAJGZN020000002.1"/>
</dbReference>
<dbReference type="EMBL" id="MCXM01000011">
    <property type="protein sequence ID" value="PMK48114.1"/>
    <property type="molecule type" value="Genomic_DNA"/>
</dbReference>
<reference key="1">
    <citation type="submission" date="2016-07" db="EMBL/GenBank/DDBJ databases">
        <title>Nontailed viruses are major unrecognized killers of bacteria in the ocean.</title>
        <authorList>
            <person name="Kauffman K."/>
            <person name="Hussain F."/>
            <person name="Yang J."/>
            <person name="Arevalo P."/>
            <person name="Brown J."/>
            <person name="Cutler M."/>
            <person name="Kelly L."/>
            <person name="Polz M.F."/>
        </authorList>
    </citation>
    <scope>NUCLEOTIDE SEQUENCE [LARGE SCALE GENOMIC DNA]</scope>
    <source>
        <strain>10N.261.52.F7</strain>
    </source>
</reference>
<protein>
    <submittedName>
        <fullName evidence="1">Uncharacterized protein</fullName>
    </submittedName>
</protein>
<evidence type="ECO:0000313" key="1">
    <source>
        <dbReference type="EMBL" id="PMK48114.1"/>
    </source>
</evidence>
<name>A0AB36XQV1_9VIBR</name>
<sequence>MSFLSKCGQIIDVILGEYKLPTEKQHTIDGLSTVLCNYNTLDKEALNGCFLIYQEIQDVFSYIPEGRTVEAKTISHGTLILRKENGLMRVIRIE</sequence>
<dbReference type="AlphaFoldDB" id="A0AB36XQV1"/>
<proteinExistence type="predicted"/>